<keyword evidence="3 6" id="KW-0812">Transmembrane</keyword>
<organism evidence="7 8">
    <name type="scientific">Linum trigynum</name>
    <dbReference type="NCBI Taxonomy" id="586398"/>
    <lineage>
        <taxon>Eukaryota</taxon>
        <taxon>Viridiplantae</taxon>
        <taxon>Streptophyta</taxon>
        <taxon>Embryophyta</taxon>
        <taxon>Tracheophyta</taxon>
        <taxon>Spermatophyta</taxon>
        <taxon>Magnoliopsida</taxon>
        <taxon>eudicotyledons</taxon>
        <taxon>Gunneridae</taxon>
        <taxon>Pentapetalae</taxon>
        <taxon>rosids</taxon>
        <taxon>fabids</taxon>
        <taxon>Malpighiales</taxon>
        <taxon>Linaceae</taxon>
        <taxon>Linum</taxon>
    </lineage>
</organism>
<feature type="transmembrane region" description="Helical" evidence="6">
    <location>
        <begin position="206"/>
        <end position="227"/>
    </location>
</feature>
<evidence type="ECO:0000313" key="8">
    <source>
        <dbReference type="Proteomes" id="UP001497516"/>
    </source>
</evidence>
<feature type="transmembrane region" description="Helical" evidence="6">
    <location>
        <begin position="29"/>
        <end position="46"/>
    </location>
</feature>
<feature type="transmembrane region" description="Helical" evidence="6">
    <location>
        <begin position="53"/>
        <end position="72"/>
    </location>
</feature>
<protein>
    <recommendedName>
        <fullName evidence="6">Protein DETOXIFICATION</fullName>
    </recommendedName>
    <alternativeName>
        <fullName evidence="6">Multidrug and toxic compound extrusion protein</fullName>
    </alternativeName>
</protein>
<feature type="transmembrane region" description="Helical" evidence="6">
    <location>
        <begin position="287"/>
        <end position="308"/>
    </location>
</feature>
<feature type="transmembrane region" description="Helical" evidence="6">
    <location>
        <begin position="401"/>
        <end position="425"/>
    </location>
</feature>
<dbReference type="AlphaFoldDB" id="A0AAV2DPX3"/>
<feature type="transmembrane region" description="Helical" evidence="6">
    <location>
        <begin position="179"/>
        <end position="200"/>
    </location>
</feature>
<feature type="transmembrane region" description="Helical" evidence="6">
    <location>
        <begin position="109"/>
        <end position="129"/>
    </location>
</feature>
<evidence type="ECO:0000256" key="6">
    <source>
        <dbReference type="RuleBase" id="RU004914"/>
    </source>
</evidence>
<dbReference type="PANTHER" id="PTHR11206">
    <property type="entry name" value="MULTIDRUG RESISTANCE PROTEIN"/>
    <property type="match status" value="1"/>
</dbReference>
<keyword evidence="5 6" id="KW-0472">Membrane</keyword>
<dbReference type="GO" id="GO:1990961">
    <property type="term" value="P:xenobiotic detoxification by transmembrane export across the plasma membrane"/>
    <property type="evidence" value="ECO:0007669"/>
    <property type="project" value="InterPro"/>
</dbReference>
<dbReference type="NCBIfam" id="TIGR00797">
    <property type="entry name" value="matE"/>
    <property type="match status" value="1"/>
</dbReference>
<name>A0AAV2DPX3_9ROSI</name>
<feature type="transmembrane region" description="Helical" evidence="6">
    <location>
        <begin position="248"/>
        <end position="267"/>
    </location>
</feature>
<evidence type="ECO:0000256" key="1">
    <source>
        <dbReference type="ARBA" id="ARBA00004141"/>
    </source>
</evidence>
<evidence type="ECO:0000256" key="4">
    <source>
        <dbReference type="ARBA" id="ARBA00022989"/>
    </source>
</evidence>
<feature type="transmembrane region" description="Helical" evidence="6">
    <location>
        <begin position="328"/>
        <end position="349"/>
    </location>
</feature>
<comment type="similarity">
    <text evidence="2 6">Belongs to the multi antimicrobial extrusion (MATE) (TC 2.A.66.1) family.</text>
</comment>
<dbReference type="GO" id="GO:0042910">
    <property type="term" value="F:xenobiotic transmembrane transporter activity"/>
    <property type="evidence" value="ECO:0007669"/>
    <property type="project" value="InterPro"/>
</dbReference>
<dbReference type="EMBL" id="OZ034816">
    <property type="protein sequence ID" value="CAL1375579.1"/>
    <property type="molecule type" value="Genomic_DNA"/>
</dbReference>
<dbReference type="Proteomes" id="UP001497516">
    <property type="component" value="Chromosome 3"/>
</dbReference>
<proteinExistence type="inferred from homology"/>
<dbReference type="Pfam" id="PF01554">
    <property type="entry name" value="MatE"/>
    <property type="match status" value="2"/>
</dbReference>
<dbReference type="CDD" id="cd13132">
    <property type="entry name" value="MATE_eukaryotic"/>
    <property type="match status" value="1"/>
</dbReference>
<dbReference type="InterPro" id="IPR002528">
    <property type="entry name" value="MATE_fam"/>
</dbReference>
<gene>
    <name evidence="7" type="ORF">LTRI10_LOCUS17367</name>
</gene>
<feature type="transmembrane region" description="Helical" evidence="6">
    <location>
        <begin position="369"/>
        <end position="389"/>
    </location>
</feature>
<reference evidence="7 8" key="1">
    <citation type="submission" date="2024-04" db="EMBL/GenBank/DDBJ databases">
        <authorList>
            <person name="Fracassetti M."/>
        </authorList>
    </citation>
    <scope>NUCLEOTIDE SEQUENCE [LARGE SCALE GENOMIC DNA]</scope>
</reference>
<keyword evidence="8" id="KW-1185">Reference proteome</keyword>
<dbReference type="GO" id="GO:0016020">
    <property type="term" value="C:membrane"/>
    <property type="evidence" value="ECO:0007669"/>
    <property type="project" value="UniProtKB-SubCell"/>
</dbReference>
<accession>A0AAV2DPX3</accession>
<evidence type="ECO:0000256" key="5">
    <source>
        <dbReference type="ARBA" id="ARBA00023136"/>
    </source>
</evidence>
<comment type="subcellular location">
    <subcellularLocation>
        <location evidence="1">Membrane</location>
        <topology evidence="1">Multi-pass membrane protein</topology>
    </subcellularLocation>
</comment>
<evidence type="ECO:0000256" key="3">
    <source>
        <dbReference type="ARBA" id="ARBA00022692"/>
    </source>
</evidence>
<dbReference type="GO" id="GO:0015297">
    <property type="term" value="F:antiporter activity"/>
    <property type="evidence" value="ECO:0007669"/>
    <property type="project" value="InterPro"/>
</dbReference>
<evidence type="ECO:0000313" key="7">
    <source>
        <dbReference type="EMBL" id="CAL1375579.1"/>
    </source>
</evidence>
<keyword evidence="4 6" id="KW-1133">Transmembrane helix</keyword>
<feature type="transmembrane region" description="Helical" evidence="6">
    <location>
        <begin position="431"/>
        <end position="456"/>
    </location>
</feature>
<dbReference type="InterPro" id="IPR045069">
    <property type="entry name" value="MATE_euk"/>
</dbReference>
<sequence>MGDEGAESNTNNNSLDTTSWSDYIAELKMLGRIAAPMILVGALQYLQQTVSMVIVGHISQLALTTVAIATALTNVTGFSVLYGMTGGLSTLCGQAYGAGQYPKLGTYTYSGVISLVLACPPICLLWAFTAHLLRLTGQDPVVSQRARDFSLWSIPALVGTAVVGPLTRFLQAQSVVVPMLLTSAAAFGLHVLMSWILAYKVGMGDVSVAVAFGLATWLNAAALGLYVKCSAKFKETRAPFTWGALRGIPEFFQLGVPAAVMVCLKWWSMEILTLLSGHLPDPRLETSVLSVSLTITTLHLTIPLGLGVAVSTRVANELGAGNPRSARLAVVVAVSIAVVEASIVSIALFCARHVVGYAFSSDPQVVSHMSTLIPLICVFVVMDSLQGVLSGTATGCGWQKVGVYMNLGAFYLVGLPLGCSLGFATRLQGNGFWIGIVAGSVVQALLLSVFTCFLDWNKQASKARERVTTGSSSH</sequence>
<evidence type="ECO:0000256" key="2">
    <source>
        <dbReference type="ARBA" id="ARBA00010199"/>
    </source>
</evidence>